<comment type="caution">
    <text evidence="1">The sequence shown here is derived from an EMBL/GenBank/DDBJ whole genome shotgun (WGS) entry which is preliminary data.</text>
</comment>
<reference evidence="1 2" key="1">
    <citation type="journal article" date="2019" name="Sci. Rep.">
        <title>Orb-weaving spider Araneus ventricosus genome elucidates the spidroin gene catalogue.</title>
        <authorList>
            <person name="Kono N."/>
            <person name="Nakamura H."/>
            <person name="Ohtoshi R."/>
            <person name="Moran D.A.P."/>
            <person name="Shinohara A."/>
            <person name="Yoshida Y."/>
            <person name="Fujiwara M."/>
            <person name="Mori M."/>
            <person name="Tomita M."/>
            <person name="Arakawa K."/>
        </authorList>
    </citation>
    <scope>NUCLEOTIDE SEQUENCE [LARGE SCALE GENOMIC DNA]</scope>
</reference>
<gene>
    <name evidence="1" type="ORF">AVEN_215762_1</name>
</gene>
<evidence type="ECO:0000313" key="1">
    <source>
        <dbReference type="EMBL" id="GBM91912.1"/>
    </source>
</evidence>
<sequence>MVLDTCFRPFIGLDIYLDYNIIYYKYQAVVHSSIQTNAYFGLPENVFLAIMTDFQLAVRQDALNKILNARQDEVENVHHSIRYNIIPQLNFEAENHTDMILWESPDVSITVPPVLRNASNEELIVKLSLPDNTVPEWFFIACPCHTVADRLYFLGKLCLNFNLNPNY</sequence>
<dbReference type="PANTHER" id="PTHR46409:SF1">
    <property type="entry name" value="HTH PSQ-TYPE DOMAIN-CONTAINING PROTEIN"/>
    <property type="match status" value="1"/>
</dbReference>
<protein>
    <submittedName>
        <fullName evidence="1">Uncharacterized protein</fullName>
    </submittedName>
</protein>
<dbReference type="Proteomes" id="UP000499080">
    <property type="component" value="Unassembled WGS sequence"/>
</dbReference>
<proteinExistence type="predicted"/>
<dbReference type="EMBL" id="BGPR01003743">
    <property type="protein sequence ID" value="GBM91912.1"/>
    <property type="molecule type" value="Genomic_DNA"/>
</dbReference>
<keyword evidence="2" id="KW-1185">Reference proteome</keyword>
<evidence type="ECO:0000313" key="2">
    <source>
        <dbReference type="Proteomes" id="UP000499080"/>
    </source>
</evidence>
<organism evidence="1 2">
    <name type="scientific">Araneus ventricosus</name>
    <name type="common">Orbweaver spider</name>
    <name type="synonym">Epeira ventricosa</name>
    <dbReference type="NCBI Taxonomy" id="182803"/>
    <lineage>
        <taxon>Eukaryota</taxon>
        <taxon>Metazoa</taxon>
        <taxon>Ecdysozoa</taxon>
        <taxon>Arthropoda</taxon>
        <taxon>Chelicerata</taxon>
        <taxon>Arachnida</taxon>
        <taxon>Araneae</taxon>
        <taxon>Araneomorphae</taxon>
        <taxon>Entelegynae</taxon>
        <taxon>Araneoidea</taxon>
        <taxon>Araneidae</taxon>
        <taxon>Araneus</taxon>
    </lineage>
</organism>
<dbReference type="PANTHER" id="PTHR46409">
    <property type="entry name" value="HTH PSQ-TYPE DOMAIN-CONTAINING PROTEIN"/>
    <property type="match status" value="1"/>
</dbReference>
<dbReference type="AlphaFoldDB" id="A0A4Y2JRD9"/>
<dbReference type="OrthoDB" id="8316040at2759"/>
<name>A0A4Y2JRD9_ARAVE</name>
<accession>A0A4Y2JRD9</accession>